<sequence length="164" mass="18112">MTRIVNVICEGQTELSFVQAELVPYLISHGVLLIPTQIGNAGGARGGHVTMERLFRDAKQLLAQRNNVVTTMLDYYGLAGSWPFPDTTARTAHEKGCALECAVAKLFDKETKGGRKSFSPILFHARVRGPALCIPTPSCRNIGPCRRGNPCHNISLFLRRRHQL</sequence>
<dbReference type="Pfam" id="PF14103">
    <property type="entry name" value="DUF4276"/>
    <property type="match status" value="1"/>
</dbReference>
<accession>A0A9D1PW64</accession>
<dbReference type="Proteomes" id="UP000886752">
    <property type="component" value="Unassembled WGS sequence"/>
</dbReference>
<reference evidence="1" key="1">
    <citation type="journal article" date="2021" name="PeerJ">
        <title>Extensive microbial diversity within the chicken gut microbiome revealed by metagenomics and culture.</title>
        <authorList>
            <person name="Gilroy R."/>
            <person name="Ravi A."/>
            <person name="Getino M."/>
            <person name="Pursley I."/>
            <person name="Horton D.L."/>
            <person name="Alikhan N.F."/>
            <person name="Baker D."/>
            <person name="Gharbi K."/>
            <person name="Hall N."/>
            <person name="Watson M."/>
            <person name="Adriaenssens E.M."/>
            <person name="Foster-Nyarko E."/>
            <person name="Jarju S."/>
            <person name="Secka A."/>
            <person name="Antonio M."/>
            <person name="Oren A."/>
            <person name="Chaudhuri R.R."/>
            <person name="La Ragione R."/>
            <person name="Hildebrand F."/>
            <person name="Pallen M.J."/>
        </authorList>
    </citation>
    <scope>NUCLEOTIDE SEQUENCE</scope>
    <source>
        <strain evidence="1">ChiHecec2B26-446</strain>
    </source>
</reference>
<organism evidence="1 2">
    <name type="scientific">Candidatus Desulfovibrio intestinipullorum</name>
    <dbReference type="NCBI Taxonomy" id="2838536"/>
    <lineage>
        <taxon>Bacteria</taxon>
        <taxon>Pseudomonadati</taxon>
        <taxon>Thermodesulfobacteriota</taxon>
        <taxon>Desulfovibrionia</taxon>
        <taxon>Desulfovibrionales</taxon>
        <taxon>Desulfovibrionaceae</taxon>
        <taxon>Desulfovibrio</taxon>
    </lineage>
</organism>
<proteinExistence type="predicted"/>
<evidence type="ECO:0000313" key="2">
    <source>
        <dbReference type="Proteomes" id="UP000886752"/>
    </source>
</evidence>
<dbReference type="InterPro" id="IPR025455">
    <property type="entry name" value="DUF4276"/>
</dbReference>
<reference evidence="1" key="2">
    <citation type="submission" date="2021-04" db="EMBL/GenBank/DDBJ databases">
        <authorList>
            <person name="Gilroy R."/>
        </authorList>
    </citation>
    <scope>NUCLEOTIDE SEQUENCE</scope>
    <source>
        <strain evidence="1">ChiHecec2B26-446</strain>
    </source>
</reference>
<gene>
    <name evidence="1" type="ORF">H9894_00500</name>
</gene>
<dbReference type="AlphaFoldDB" id="A0A9D1PW64"/>
<name>A0A9D1PW64_9BACT</name>
<evidence type="ECO:0000313" key="1">
    <source>
        <dbReference type="EMBL" id="HIV99667.1"/>
    </source>
</evidence>
<dbReference type="EMBL" id="DXHV01000007">
    <property type="protein sequence ID" value="HIV99667.1"/>
    <property type="molecule type" value="Genomic_DNA"/>
</dbReference>
<comment type="caution">
    <text evidence="1">The sequence shown here is derived from an EMBL/GenBank/DDBJ whole genome shotgun (WGS) entry which is preliminary data.</text>
</comment>
<protein>
    <submittedName>
        <fullName evidence="1">DUF4276 family protein</fullName>
    </submittedName>
</protein>